<evidence type="ECO:0000256" key="2">
    <source>
        <dbReference type="ARBA" id="ARBA00022603"/>
    </source>
</evidence>
<proteinExistence type="predicted"/>
<dbReference type="NCBIfam" id="TIGR00536">
    <property type="entry name" value="hemK_fam"/>
    <property type="match status" value="1"/>
</dbReference>
<evidence type="ECO:0000256" key="6">
    <source>
        <dbReference type="SAM" id="MobiDB-lite"/>
    </source>
</evidence>
<feature type="domain" description="Methyltransferase small" evidence="7">
    <location>
        <begin position="121"/>
        <end position="229"/>
    </location>
</feature>
<dbReference type="PROSITE" id="PS00092">
    <property type="entry name" value="N6_MTASE"/>
    <property type="match status" value="1"/>
</dbReference>
<accession>A0ABQ6JZC9</accession>
<dbReference type="InterPro" id="IPR004556">
    <property type="entry name" value="HemK-like"/>
</dbReference>
<evidence type="ECO:0000256" key="1">
    <source>
        <dbReference type="ARBA" id="ARBA00012771"/>
    </source>
</evidence>
<dbReference type="Gene3D" id="1.10.8.10">
    <property type="entry name" value="DNA helicase RuvA subunit, C-terminal domain"/>
    <property type="match status" value="1"/>
</dbReference>
<evidence type="ECO:0000259" key="7">
    <source>
        <dbReference type="Pfam" id="PF05175"/>
    </source>
</evidence>
<dbReference type="InterPro" id="IPR002052">
    <property type="entry name" value="DNA_methylase_N6_adenine_CS"/>
</dbReference>
<dbReference type="EMBL" id="BSVB01000001">
    <property type="protein sequence ID" value="GMA93688.1"/>
    <property type="molecule type" value="Genomic_DNA"/>
</dbReference>
<dbReference type="CDD" id="cd02440">
    <property type="entry name" value="AdoMet_MTases"/>
    <property type="match status" value="1"/>
</dbReference>
<dbReference type="Gene3D" id="3.40.50.150">
    <property type="entry name" value="Vaccinia Virus protein VP39"/>
    <property type="match status" value="1"/>
</dbReference>
<dbReference type="PANTHER" id="PTHR18895">
    <property type="entry name" value="HEMK METHYLTRANSFERASE"/>
    <property type="match status" value="1"/>
</dbReference>
<sequence length="329" mass="34366">MPSVRPRLRRLVLAHEHDDLLLAELRQRGLEALRDAGVPTPEADAELLLAHVLGIGRGRLQAMIVVGTGTGTGTGIDPDPGITPARRSAFDDAVARRARREPLQHITGTAPFRSLELAVGPGVFVPRPETETVAQLAIDALQAVPTPEPVAVDLGTGSGAIALALATEVPHAHVVALERSPEAHAWAARNIAATGAANIRLELGDLADPDALLELDGTVDVVVSNPPYIPDDAIPRDPEVRLFDPRAALYGERTGSTRSARSRPARPRCCAPARCSCSNTASCRAPRCARCSPPTAGAPPRPHATSSGATGRRPPCVSGGRRGVPPGTP</sequence>
<feature type="domain" description="Release factor glutamine methyltransferase N-terminal" evidence="8">
    <location>
        <begin position="24"/>
        <end position="108"/>
    </location>
</feature>
<dbReference type="InterPro" id="IPR050320">
    <property type="entry name" value="N5-glutamine_MTase"/>
</dbReference>
<dbReference type="SUPFAM" id="SSF53335">
    <property type="entry name" value="S-adenosyl-L-methionine-dependent methyltransferases"/>
    <property type="match status" value="1"/>
</dbReference>
<reference evidence="10" key="1">
    <citation type="journal article" date="2019" name="Int. J. Syst. Evol. Microbiol.">
        <title>The Global Catalogue of Microorganisms (GCM) 10K type strain sequencing project: providing services to taxonomists for standard genome sequencing and annotation.</title>
        <authorList>
            <consortium name="The Broad Institute Genomics Platform"/>
            <consortium name="The Broad Institute Genome Sequencing Center for Infectious Disease"/>
            <person name="Wu L."/>
            <person name="Ma J."/>
        </authorList>
    </citation>
    <scope>NUCLEOTIDE SEQUENCE [LARGE SCALE GENOMIC DNA]</scope>
    <source>
        <strain evidence="10">NBRC 108894</strain>
    </source>
</reference>
<keyword evidence="4" id="KW-0949">S-adenosyl-L-methionine</keyword>
<evidence type="ECO:0000256" key="4">
    <source>
        <dbReference type="ARBA" id="ARBA00022691"/>
    </source>
</evidence>
<name>A0ABQ6JZC9_9MICO</name>
<dbReference type="Pfam" id="PF17827">
    <property type="entry name" value="PrmC_N"/>
    <property type="match status" value="1"/>
</dbReference>
<dbReference type="PANTHER" id="PTHR18895:SF74">
    <property type="entry name" value="MTRF1L RELEASE FACTOR GLUTAMINE METHYLTRANSFERASE"/>
    <property type="match status" value="1"/>
</dbReference>
<keyword evidence="3" id="KW-0808">Transferase</keyword>
<keyword evidence="10" id="KW-1185">Reference proteome</keyword>
<dbReference type="Proteomes" id="UP001157034">
    <property type="component" value="Unassembled WGS sequence"/>
</dbReference>
<dbReference type="InterPro" id="IPR007848">
    <property type="entry name" value="Small_mtfrase_dom"/>
</dbReference>
<dbReference type="EC" id="2.1.1.297" evidence="1"/>
<organism evidence="9 10">
    <name type="scientific">Pseudolysinimonas kribbensis</name>
    <dbReference type="NCBI Taxonomy" id="433641"/>
    <lineage>
        <taxon>Bacteria</taxon>
        <taxon>Bacillati</taxon>
        <taxon>Actinomycetota</taxon>
        <taxon>Actinomycetes</taxon>
        <taxon>Micrococcales</taxon>
        <taxon>Microbacteriaceae</taxon>
        <taxon>Pseudolysinimonas</taxon>
    </lineage>
</organism>
<evidence type="ECO:0000313" key="9">
    <source>
        <dbReference type="EMBL" id="GMA93688.1"/>
    </source>
</evidence>
<dbReference type="InterPro" id="IPR040758">
    <property type="entry name" value="PrmC_N"/>
</dbReference>
<evidence type="ECO:0000313" key="10">
    <source>
        <dbReference type="Proteomes" id="UP001157034"/>
    </source>
</evidence>
<comment type="catalytic activity">
    <reaction evidence="5">
        <text>L-glutaminyl-[peptide chain release factor] + S-adenosyl-L-methionine = N(5)-methyl-L-glutaminyl-[peptide chain release factor] + S-adenosyl-L-homocysteine + H(+)</text>
        <dbReference type="Rhea" id="RHEA:42896"/>
        <dbReference type="Rhea" id="RHEA-COMP:10271"/>
        <dbReference type="Rhea" id="RHEA-COMP:10272"/>
        <dbReference type="ChEBI" id="CHEBI:15378"/>
        <dbReference type="ChEBI" id="CHEBI:30011"/>
        <dbReference type="ChEBI" id="CHEBI:57856"/>
        <dbReference type="ChEBI" id="CHEBI:59789"/>
        <dbReference type="ChEBI" id="CHEBI:61891"/>
        <dbReference type="EC" id="2.1.1.297"/>
    </reaction>
</comment>
<protein>
    <recommendedName>
        <fullName evidence="1">peptide chain release factor N(5)-glutamine methyltransferase</fullName>
        <ecNumber evidence="1">2.1.1.297</ecNumber>
    </recommendedName>
</protein>
<gene>
    <name evidence="9" type="ORF">GCM10025881_05120</name>
</gene>
<dbReference type="InterPro" id="IPR029063">
    <property type="entry name" value="SAM-dependent_MTases_sf"/>
</dbReference>
<evidence type="ECO:0000259" key="8">
    <source>
        <dbReference type="Pfam" id="PF17827"/>
    </source>
</evidence>
<evidence type="ECO:0000256" key="5">
    <source>
        <dbReference type="ARBA" id="ARBA00048391"/>
    </source>
</evidence>
<keyword evidence="2" id="KW-0489">Methyltransferase</keyword>
<dbReference type="Pfam" id="PF05175">
    <property type="entry name" value="MTS"/>
    <property type="match status" value="1"/>
</dbReference>
<feature type="region of interest" description="Disordered" evidence="6">
    <location>
        <begin position="291"/>
        <end position="329"/>
    </location>
</feature>
<evidence type="ECO:0000256" key="3">
    <source>
        <dbReference type="ARBA" id="ARBA00022679"/>
    </source>
</evidence>
<comment type="caution">
    <text evidence="9">The sequence shown here is derived from an EMBL/GenBank/DDBJ whole genome shotgun (WGS) entry which is preliminary data.</text>
</comment>